<feature type="transmembrane region" description="Helical" evidence="7">
    <location>
        <begin position="189"/>
        <end position="206"/>
    </location>
</feature>
<sequence>MLTYIAWNVNPDIYTFNINGTELPLRWYGVLFAAGFLIAQQILYYIFRKDLKPSGDVDKLTIYIVVGTIIGARLGHYIFYEWELLLQAPGTWFISLITPPFSGLASHGGTMAVLVAIYLYSRQKDDQSFLWVVDRIAVVAPLTGAFIRFGNLMNSEIYGEATSLPWAFIFQRETDPSLLPLEPRHPTQLYEMLVYLLLFAYTFYLWKYKRATIPVGTITAVLLIVLFTARFLIEFLKNNQSGFENELFLNMGQLLSIPAVILGIVILIIGYRRKEVKL</sequence>
<evidence type="ECO:0000256" key="3">
    <source>
        <dbReference type="ARBA" id="ARBA00022679"/>
    </source>
</evidence>
<dbReference type="PANTHER" id="PTHR30589">
    <property type="entry name" value="PROLIPOPROTEIN DIACYLGLYCERYL TRANSFERASE"/>
    <property type="match status" value="1"/>
</dbReference>
<dbReference type="NCBIfam" id="TIGR00544">
    <property type="entry name" value="lgt"/>
    <property type="match status" value="1"/>
</dbReference>
<feature type="transmembrane region" description="Helical" evidence="7">
    <location>
        <begin position="60"/>
        <end position="80"/>
    </location>
</feature>
<feature type="transmembrane region" description="Helical" evidence="7">
    <location>
        <begin position="253"/>
        <end position="271"/>
    </location>
</feature>
<keyword evidence="3 7" id="KW-0808">Transferase</keyword>
<keyword evidence="9" id="KW-1185">Reference proteome</keyword>
<feature type="transmembrane region" description="Helical" evidence="7">
    <location>
        <begin position="132"/>
        <end position="150"/>
    </location>
</feature>
<gene>
    <name evidence="7 8" type="primary">lgt</name>
    <name evidence="8" type="ORF">ACFQ21_10195</name>
</gene>
<dbReference type="Proteomes" id="UP001597112">
    <property type="component" value="Unassembled WGS sequence"/>
</dbReference>
<accession>A0ABW3K109</accession>
<dbReference type="GO" id="GO:0008961">
    <property type="term" value="F:phosphatidylglycerol-prolipoprotein diacylglyceryl transferase activity"/>
    <property type="evidence" value="ECO:0007669"/>
    <property type="project" value="UniProtKB-EC"/>
</dbReference>
<evidence type="ECO:0000256" key="1">
    <source>
        <dbReference type="ARBA" id="ARBA00007150"/>
    </source>
</evidence>
<evidence type="ECO:0000256" key="6">
    <source>
        <dbReference type="ARBA" id="ARBA00023136"/>
    </source>
</evidence>
<evidence type="ECO:0000256" key="4">
    <source>
        <dbReference type="ARBA" id="ARBA00022692"/>
    </source>
</evidence>
<name>A0ABW3K109_9BACT</name>
<dbReference type="Pfam" id="PF01790">
    <property type="entry name" value="LGT"/>
    <property type="match status" value="1"/>
</dbReference>
<proteinExistence type="inferred from homology"/>
<keyword evidence="5 7" id="KW-1133">Transmembrane helix</keyword>
<dbReference type="RefSeq" id="WP_377578581.1">
    <property type="nucleotide sequence ID" value="NZ_JBHTKA010000002.1"/>
</dbReference>
<keyword evidence="4 7" id="KW-0812">Transmembrane</keyword>
<comment type="catalytic activity">
    <reaction evidence="7">
        <text>L-cysteinyl-[prolipoprotein] + a 1,2-diacyl-sn-glycero-3-phospho-(1'-sn-glycerol) = an S-1,2-diacyl-sn-glyceryl-L-cysteinyl-[prolipoprotein] + sn-glycerol 1-phosphate + H(+)</text>
        <dbReference type="Rhea" id="RHEA:56712"/>
        <dbReference type="Rhea" id="RHEA-COMP:14679"/>
        <dbReference type="Rhea" id="RHEA-COMP:14680"/>
        <dbReference type="ChEBI" id="CHEBI:15378"/>
        <dbReference type="ChEBI" id="CHEBI:29950"/>
        <dbReference type="ChEBI" id="CHEBI:57685"/>
        <dbReference type="ChEBI" id="CHEBI:64716"/>
        <dbReference type="ChEBI" id="CHEBI:140658"/>
        <dbReference type="EC" id="2.5.1.145"/>
    </reaction>
</comment>
<evidence type="ECO:0000256" key="5">
    <source>
        <dbReference type="ARBA" id="ARBA00022989"/>
    </source>
</evidence>
<feature type="binding site" evidence="7">
    <location>
        <position position="148"/>
    </location>
    <ligand>
        <name>a 1,2-diacyl-sn-glycero-3-phospho-(1'-sn-glycerol)</name>
        <dbReference type="ChEBI" id="CHEBI:64716"/>
    </ligand>
</feature>
<comment type="similarity">
    <text evidence="1 7">Belongs to the Lgt family.</text>
</comment>
<dbReference type="EC" id="2.5.1.145" evidence="7"/>
<reference evidence="9" key="1">
    <citation type="journal article" date="2019" name="Int. J. Syst. Evol. Microbiol.">
        <title>The Global Catalogue of Microorganisms (GCM) 10K type strain sequencing project: providing services to taxonomists for standard genome sequencing and annotation.</title>
        <authorList>
            <consortium name="The Broad Institute Genomics Platform"/>
            <consortium name="The Broad Institute Genome Sequencing Center for Infectious Disease"/>
            <person name="Wu L."/>
            <person name="Ma J."/>
        </authorList>
    </citation>
    <scope>NUCLEOTIDE SEQUENCE [LARGE SCALE GENOMIC DNA]</scope>
    <source>
        <strain evidence="9">CCUG 58938</strain>
    </source>
</reference>
<evidence type="ECO:0000313" key="9">
    <source>
        <dbReference type="Proteomes" id="UP001597112"/>
    </source>
</evidence>
<feature type="transmembrane region" description="Helical" evidence="7">
    <location>
        <begin position="92"/>
        <end position="120"/>
    </location>
</feature>
<protein>
    <recommendedName>
        <fullName evidence="7">Phosphatidylglycerol--prolipoprotein diacylglyceryl transferase</fullName>
        <ecNumber evidence="7">2.5.1.145</ecNumber>
    </recommendedName>
</protein>
<evidence type="ECO:0000313" key="8">
    <source>
        <dbReference type="EMBL" id="MFD0999680.1"/>
    </source>
</evidence>
<feature type="transmembrane region" description="Helical" evidence="7">
    <location>
        <begin position="213"/>
        <end position="233"/>
    </location>
</feature>
<keyword evidence="2 7" id="KW-1003">Cell membrane</keyword>
<comment type="pathway">
    <text evidence="7">Protein modification; lipoprotein biosynthesis (diacylglyceryl transfer).</text>
</comment>
<comment type="subcellular location">
    <subcellularLocation>
        <location evidence="7">Cell membrane</location>
        <topology evidence="7">Multi-pass membrane protein</topology>
    </subcellularLocation>
</comment>
<comment type="function">
    <text evidence="7">Catalyzes the transfer of the diacylglyceryl group from phosphatidylglycerol to the sulfhydryl group of the N-terminal cysteine of a prolipoprotein, the first step in the formation of mature lipoproteins.</text>
</comment>
<feature type="transmembrane region" description="Helical" evidence="7">
    <location>
        <begin position="27"/>
        <end position="48"/>
    </location>
</feature>
<organism evidence="8 9">
    <name type="scientific">Ohtaekwangia kribbensis</name>
    <dbReference type="NCBI Taxonomy" id="688913"/>
    <lineage>
        <taxon>Bacteria</taxon>
        <taxon>Pseudomonadati</taxon>
        <taxon>Bacteroidota</taxon>
        <taxon>Cytophagia</taxon>
        <taxon>Cytophagales</taxon>
        <taxon>Fulvivirgaceae</taxon>
        <taxon>Ohtaekwangia</taxon>
    </lineage>
</organism>
<dbReference type="PANTHER" id="PTHR30589:SF0">
    <property type="entry name" value="PHOSPHATIDYLGLYCEROL--PROLIPOPROTEIN DIACYLGLYCERYL TRANSFERASE"/>
    <property type="match status" value="1"/>
</dbReference>
<dbReference type="HAMAP" id="MF_01147">
    <property type="entry name" value="Lgt"/>
    <property type="match status" value="1"/>
</dbReference>
<dbReference type="EMBL" id="JBHTKA010000002">
    <property type="protein sequence ID" value="MFD0999680.1"/>
    <property type="molecule type" value="Genomic_DNA"/>
</dbReference>
<dbReference type="InterPro" id="IPR001640">
    <property type="entry name" value="Lgt"/>
</dbReference>
<evidence type="ECO:0000256" key="7">
    <source>
        <dbReference type="HAMAP-Rule" id="MF_01147"/>
    </source>
</evidence>
<evidence type="ECO:0000256" key="2">
    <source>
        <dbReference type="ARBA" id="ARBA00022475"/>
    </source>
</evidence>
<keyword evidence="6 7" id="KW-0472">Membrane</keyword>
<comment type="caution">
    <text evidence="8">The sequence shown here is derived from an EMBL/GenBank/DDBJ whole genome shotgun (WGS) entry which is preliminary data.</text>
</comment>